<dbReference type="Proteomes" id="UP000579945">
    <property type="component" value="Unassembled WGS sequence"/>
</dbReference>
<feature type="region of interest" description="Disordered" evidence="1">
    <location>
        <begin position="1"/>
        <end position="45"/>
    </location>
</feature>
<evidence type="ECO:0000256" key="1">
    <source>
        <dbReference type="SAM" id="MobiDB-lite"/>
    </source>
</evidence>
<comment type="caution">
    <text evidence="2">The sequence shown here is derived from an EMBL/GenBank/DDBJ whole genome shotgun (WGS) entry which is preliminary data.</text>
</comment>
<feature type="compositionally biased region" description="Basic and acidic residues" evidence="1">
    <location>
        <begin position="10"/>
        <end position="19"/>
    </location>
</feature>
<dbReference type="EMBL" id="JACIBV010000001">
    <property type="protein sequence ID" value="MBB3727296.1"/>
    <property type="molecule type" value="Genomic_DNA"/>
</dbReference>
<dbReference type="AlphaFoldDB" id="A0A7W5Y795"/>
<gene>
    <name evidence="2" type="ORF">FHR33_003156</name>
</gene>
<reference evidence="2 3" key="1">
    <citation type="submission" date="2020-08" db="EMBL/GenBank/DDBJ databases">
        <title>Sequencing the genomes of 1000 actinobacteria strains.</title>
        <authorList>
            <person name="Klenk H.-P."/>
        </authorList>
    </citation>
    <scope>NUCLEOTIDE SEQUENCE [LARGE SCALE GENOMIC DNA]</scope>
    <source>
        <strain evidence="2 3">DSM 44320</strain>
    </source>
</reference>
<feature type="compositionally biased region" description="Low complexity" evidence="1">
    <location>
        <begin position="20"/>
        <end position="34"/>
    </location>
</feature>
<keyword evidence="3" id="KW-1185">Reference proteome</keyword>
<proteinExistence type="predicted"/>
<organism evidence="2 3">
    <name type="scientific">Nonomuraea dietziae</name>
    <dbReference type="NCBI Taxonomy" id="65515"/>
    <lineage>
        <taxon>Bacteria</taxon>
        <taxon>Bacillati</taxon>
        <taxon>Actinomycetota</taxon>
        <taxon>Actinomycetes</taxon>
        <taxon>Streptosporangiales</taxon>
        <taxon>Streptosporangiaceae</taxon>
        <taxon>Nonomuraea</taxon>
    </lineage>
</organism>
<evidence type="ECO:0000313" key="3">
    <source>
        <dbReference type="Proteomes" id="UP000579945"/>
    </source>
</evidence>
<protein>
    <submittedName>
        <fullName evidence="2">Uncharacterized protein</fullName>
    </submittedName>
</protein>
<sequence>MTPWPADGDPAERAADAHSGEAASSTSAASDGAGLPVNGWTLPEPDIAQSWVDSSRLSRVSLLSVPMPPDRSGLEKAPTPQRRSWPIELASTSGMKRRSPSGPNSLMRSFPQTTTGWPTWKDWATLSPSVRQQRTAKKTVSPSDHSWVFLSKKRCLVATLSEVTRDPSVKVCWRGGAATLPVSVM</sequence>
<feature type="region of interest" description="Disordered" evidence="1">
    <location>
        <begin position="64"/>
        <end position="109"/>
    </location>
</feature>
<name>A0A7W5Y795_9ACTN</name>
<accession>A0A7W5Y795</accession>
<evidence type="ECO:0000313" key="2">
    <source>
        <dbReference type="EMBL" id="MBB3727296.1"/>
    </source>
</evidence>